<dbReference type="HOGENOM" id="CLU_2932657_0_0_7"/>
<keyword evidence="2" id="KW-1185">Reference proteome</keyword>
<accession>W4LME4</accession>
<dbReference type="AlphaFoldDB" id="W4LME4"/>
<gene>
    <name evidence="1" type="ORF">ETSY2_41460</name>
</gene>
<evidence type="ECO:0000313" key="2">
    <source>
        <dbReference type="Proteomes" id="UP000019140"/>
    </source>
</evidence>
<name>W4LME4_9BACT</name>
<reference evidence="1 2" key="1">
    <citation type="journal article" date="2014" name="Nature">
        <title>An environmental bacterial taxon with a large and distinct metabolic repertoire.</title>
        <authorList>
            <person name="Wilson M.C."/>
            <person name="Mori T."/>
            <person name="Ruckert C."/>
            <person name="Uria A.R."/>
            <person name="Helf M.J."/>
            <person name="Takada K."/>
            <person name="Gernert C."/>
            <person name="Steffens U.A."/>
            <person name="Heycke N."/>
            <person name="Schmitt S."/>
            <person name="Rinke C."/>
            <person name="Helfrich E.J."/>
            <person name="Brachmann A.O."/>
            <person name="Gurgui C."/>
            <person name="Wakimoto T."/>
            <person name="Kracht M."/>
            <person name="Crusemann M."/>
            <person name="Hentschel U."/>
            <person name="Abe I."/>
            <person name="Matsunaga S."/>
            <person name="Kalinowski J."/>
            <person name="Takeyama H."/>
            <person name="Piel J."/>
        </authorList>
    </citation>
    <scope>NUCLEOTIDE SEQUENCE [LARGE SCALE GENOMIC DNA]</scope>
    <source>
        <strain evidence="2">TSY2</strain>
    </source>
</reference>
<dbReference type="EMBL" id="AZHX01001870">
    <property type="protein sequence ID" value="ETW99147.1"/>
    <property type="molecule type" value="Genomic_DNA"/>
</dbReference>
<organism evidence="1 2">
    <name type="scientific">Candidatus Entotheonella gemina</name>
    <dbReference type="NCBI Taxonomy" id="1429439"/>
    <lineage>
        <taxon>Bacteria</taxon>
        <taxon>Pseudomonadati</taxon>
        <taxon>Nitrospinota/Tectimicrobiota group</taxon>
        <taxon>Candidatus Tectimicrobiota</taxon>
        <taxon>Candidatus Entotheonellia</taxon>
        <taxon>Candidatus Entotheonellales</taxon>
        <taxon>Candidatus Entotheonellaceae</taxon>
        <taxon>Candidatus Entotheonella</taxon>
    </lineage>
</organism>
<proteinExistence type="predicted"/>
<sequence>MRLLPSKEGWLTQSPHPHRADRAASFAEAGCDKVIFSLRPPYRAEIVEPLGRALSPLAER</sequence>
<comment type="caution">
    <text evidence="1">The sequence shown here is derived from an EMBL/GenBank/DDBJ whole genome shotgun (WGS) entry which is preliminary data.</text>
</comment>
<dbReference type="Proteomes" id="UP000019140">
    <property type="component" value="Unassembled WGS sequence"/>
</dbReference>
<protein>
    <submittedName>
        <fullName evidence="1">Uncharacterized protein</fullName>
    </submittedName>
</protein>
<evidence type="ECO:0000313" key="1">
    <source>
        <dbReference type="EMBL" id="ETW99147.1"/>
    </source>
</evidence>